<keyword evidence="1" id="KW-0732">Signal</keyword>
<reference evidence="3 5" key="2">
    <citation type="submission" date="2024-04" db="EMBL/GenBank/DDBJ databases">
        <title>Complete genome sequence of Nguyenibacter vanlangesis HBCM-1154, a strain capable of nitrogen fixation, IAA production, and phosphorus solubilization isolated from sugarcane soil.</title>
        <authorList>
            <person name="MY HANH P."/>
        </authorList>
    </citation>
    <scope>NUCLEOTIDE SEQUENCE [LARGE SCALE GENOMIC DNA]</scope>
    <source>
        <strain evidence="3 5">HBCM 1154</strain>
    </source>
</reference>
<dbReference type="Pfam" id="PF12318">
    <property type="entry name" value="FAD-SLDH"/>
    <property type="match status" value="1"/>
</dbReference>
<organism evidence="2 4">
    <name type="scientific">Nguyenibacter vanlangensis</name>
    <dbReference type="NCBI Taxonomy" id="1216886"/>
    <lineage>
        <taxon>Bacteria</taxon>
        <taxon>Pseudomonadati</taxon>
        <taxon>Pseudomonadota</taxon>
        <taxon>Alphaproteobacteria</taxon>
        <taxon>Acetobacterales</taxon>
        <taxon>Acetobacteraceae</taxon>
        <taxon>Nguyenibacter</taxon>
    </lineage>
</organism>
<feature type="chain" id="PRO_5030563764" evidence="1">
    <location>
        <begin position="39"/>
        <end position="181"/>
    </location>
</feature>
<dbReference type="InterPro" id="IPR024651">
    <property type="entry name" value="FAD-SLDH_ssu"/>
</dbReference>
<dbReference type="RefSeq" id="WP_176639593.1">
    <property type="nucleotide sequence ID" value="NZ_CP152276.1"/>
</dbReference>
<dbReference type="AlphaFoldDB" id="A0A7Y7M6E2"/>
<evidence type="ECO:0000313" key="3">
    <source>
        <dbReference type="EMBL" id="XAE44193.1"/>
    </source>
</evidence>
<gene>
    <name evidence="3" type="ORF">AAC691_07095</name>
    <name evidence="2" type="ORF">HUK84_06720</name>
</gene>
<name>A0A7Y7M6E2_9PROT</name>
<dbReference type="EMBL" id="CP152276">
    <property type="protein sequence ID" value="XAE44193.1"/>
    <property type="molecule type" value="Genomic_DNA"/>
</dbReference>
<feature type="signal peptide" evidence="1">
    <location>
        <begin position="1"/>
        <end position="38"/>
    </location>
</feature>
<proteinExistence type="predicted"/>
<dbReference type="InterPro" id="IPR006311">
    <property type="entry name" value="TAT_signal"/>
</dbReference>
<dbReference type="Proteomes" id="UP000534870">
    <property type="component" value="Unassembled WGS sequence"/>
</dbReference>
<evidence type="ECO:0000313" key="5">
    <source>
        <dbReference type="Proteomes" id="UP001449795"/>
    </source>
</evidence>
<keyword evidence="5" id="KW-1185">Reference proteome</keyword>
<evidence type="ECO:0000256" key="1">
    <source>
        <dbReference type="SAM" id="SignalP"/>
    </source>
</evidence>
<evidence type="ECO:0000313" key="2">
    <source>
        <dbReference type="EMBL" id="NVN10839.1"/>
    </source>
</evidence>
<accession>A0A7Y7M6E2</accession>
<sequence length="181" mass="19436">MRGTPRARGRMVSRRNMLMVSGASALGLFAPSFRSAMAQGIGGAAGDDTAEFVAFSRFATGHDNLDPLVGRSLLAALRAQSTAFPDQLAALIKTVADSKPADVEALEESLRGNPLHDTLLQIIRGWYSGVIEDGTDAKVYAFENALMYQPARDVVVIPTYAHNGPNYWVAEPAPVAQMPQF</sequence>
<dbReference type="EMBL" id="JABXXP010000081">
    <property type="protein sequence ID" value="NVN10839.1"/>
    <property type="molecule type" value="Genomic_DNA"/>
</dbReference>
<reference evidence="2 4" key="1">
    <citation type="submission" date="2020-06" db="EMBL/GenBank/DDBJ databases">
        <title>Description of novel acetic acid bacteria.</title>
        <authorList>
            <person name="Sombolestani A."/>
        </authorList>
    </citation>
    <scope>NUCLEOTIDE SEQUENCE [LARGE SCALE GENOMIC DNA]</scope>
    <source>
        <strain evidence="2 4">LMG 31431</strain>
    </source>
</reference>
<dbReference type="PROSITE" id="PS51318">
    <property type="entry name" value="TAT"/>
    <property type="match status" value="1"/>
</dbReference>
<dbReference type="Proteomes" id="UP001449795">
    <property type="component" value="Chromosome"/>
</dbReference>
<protein>
    <submittedName>
        <fullName evidence="2 3">Dehydrogenase</fullName>
    </submittedName>
</protein>
<evidence type="ECO:0000313" key="4">
    <source>
        <dbReference type="Proteomes" id="UP000534870"/>
    </source>
</evidence>